<keyword evidence="3" id="KW-1185">Reference proteome</keyword>
<sequence>MVPRFPLSRSGKGWRGATSTTPRWRGTFSLIHPVLRKRTTQALTSPERSIDLAPCRLGGIVATPRRRLAFSKGKEKEKKIATPVTISFAAVVTSDGRNVTSVPASQSESFSRDRRDASLGAKRIQNRDAALQSAGWSTKWRGLVRVADRE</sequence>
<evidence type="ECO:0000313" key="3">
    <source>
        <dbReference type="Proteomes" id="UP000075809"/>
    </source>
</evidence>
<feature type="region of interest" description="Disordered" evidence="1">
    <location>
        <begin position="98"/>
        <end position="124"/>
    </location>
</feature>
<name>A0A151WMU0_9HYME</name>
<dbReference type="EMBL" id="KQ982934">
    <property type="protein sequence ID" value="KYQ49153.1"/>
    <property type="molecule type" value="Genomic_DNA"/>
</dbReference>
<proteinExistence type="predicted"/>
<gene>
    <name evidence="2" type="ORF">ALC60_11767</name>
</gene>
<feature type="region of interest" description="Disordered" evidence="1">
    <location>
        <begin position="1"/>
        <end position="20"/>
    </location>
</feature>
<dbReference type="Proteomes" id="UP000075809">
    <property type="component" value="Unassembled WGS sequence"/>
</dbReference>
<feature type="compositionally biased region" description="Polar residues" evidence="1">
    <location>
        <begin position="98"/>
        <end position="109"/>
    </location>
</feature>
<protein>
    <submittedName>
        <fullName evidence="2">Uncharacterized protein</fullName>
    </submittedName>
</protein>
<evidence type="ECO:0000256" key="1">
    <source>
        <dbReference type="SAM" id="MobiDB-lite"/>
    </source>
</evidence>
<accession>A0A151WMU0</accession>
<evidence type="ECO:0000313" key="2">
    <source>
        <dbReference type="EMBL" id="KYQ49153.1"/>
    </source>
</evidence>
<reference evidence="2 3" key="1">
    <citation type="submission" date="2015-09" db="EMBL/GenBank/DDBJ databases">
        <title>Trachymyrmex zeteki WGS genome.</title>
        <authorList>
            <person name="Nygaard S."/>
            <person name="Hu H."/>
            <person name="Boomsma J."/>
            <person name="Zhang G."/>
        </authorList>
    </citation>
    <scope>NUCLEOTIDE SEQUENCE [LARGE SCALE GENOMIC DNA]</scope>
    <source>
        <strain evidence="2">Tzet28-1</strain>
        <tissue evidence="2">Whole body</tissue>
    </source>
</reference>
<dbReference type="AlphaFoldDB" id="A0A151WMU0"/>
<organism evidence="2 3">
    <name type="scientific">Mycetomoellerius zeteki</name>
    <dbReference type="NCBI Taxonomy" id="64791"/>
    <lineage>
        <taxon>Eukaryota</taxon>
        <taxon>Metazoa</taxon>
        <taxon>Ecdysozoa</taxon>
        <taxon>Arthropoda</taxon>
        <taxon>Hexapoda</taxon>
        <taxon>Insecta</taxon>
        <taxon>Pterygota</taxon>
        <taxon>Neoptera</taxon>
        <taxon>Endopterygota</taxon>
        <taxon>Hymenoptera</taxon>
        <taxon>Apocrita</taxon>
        <taxon>Aculeata</taxon>
        <taxon>Formicoidea</taxon>
        <taxon>Formicidae</taxon>
        <taxon>Myrmicinae</taxon>
        <taxon>Mycetomoellerius</taxon>
    </lineage>
</organism>